<keyword evidence="7" id="KW-1185">Reference proteome</keyword>
<feature type="signal peptide" evidence="5">
    <location>
        <begin position="1"/>
        <end position="27"/>
    </location>
</feature>
<evidence type="ECO:0000313" key="7">
    <source>
        <dbReference type="Proteomes" id="UP000266178"/>
    </source>
</evidence>
<dbReference type="EC" id="3.2.1.15" evidence="6"/>
<dbReference type="Gene3D" id="2.160.20.10">
    <property type="entry name" value="Single-stranded right-handed beta-helix, Pectin lyase-like"/>
    <property type="match status" value="1"/>
</dbReference>
<evidence type="ECO:0000256" key="3">
    <source>
        <dbReference type="ARBA" id="ARBA00023295"/>
    </source>
</evidence>
<evidence type="ECO:0000256" key="2">
    <source>
        <dbReference type="ARBA" id="ARBA00022801"/>
    </source>
</evidence>
<evidence type="ECO:0000256" key="4">
    <source>
        <dbReference type="RuleBase" id="RU361169"/>
    </source>
</evidence>
<organism evidence="6 7">
    <name type="scientific">Meiothermus granaticius NBRC 107808</name>
    <dbReference type="NCBI Taxonomy" id="1227551"/>
    <lineage>
        <taxon>Bacteria</taxon>
        <taxon>Thermotogati</taxon>
        <taxon>Deinococcota</taxon>
        <taxon>Deinococci</taxon>
        <taxon>Thermales</taxon>
        <taxon>Thermaceae</taxon>
        <taxon>Meiothermus</taxon>
    </lineage>
</organism>
<dbReference type="PANTHER" id="PTHR31339">
    <property type="entry name" value="PECTIN LYASE-RELATED"/>
    <property type="match status" value="1"/>
</dbReference>
<proteinExistence type="inferred from homology"/>
<dbReference type="EMBL" id="QWLB01000069">
    <property type="protein sequence ID" value="RIH90909.1"/>
    <property type="molecule type" value="Genomic_DNA"/>
</dbReference>
<evidence type="ECO:0000256" key="5">
    <source>
        <dbReference type="SAM" id="SignalP"/>
    </source>
</evidence>
<dbReference type="SMART" id="SM00710">
    <property type="entry name" value="PbH1"/>
    <property type="match status" value="6"/>
</dbReference>
<dbReference type="GO" id="GO:0005975">
    <property type="term" value="P:carbohydrate metabolic process"/>
    <property type="evidence" value="ECO:0007669"/>
    <property type="project" value="InterPro"/>
</dbReference>
<gene>
    <name evidence="6" type="primary">pehA</name>
    <name evidence="6" type="ORF">Mgrana_03146</name>
</gene>
<dbReference type="InterPro" id="IPR011050">
    <property type="entry name" value="Pectin_lyase_fold/virulence"/>
</dbReference>
<dbReference type="InterPro" id="IPR000743">
    <property type="entry name" value="Glyco_hydro_28"/>
</dbReference>
<dbReference type="InterPro" id="IPR006626">
    <property type="entry name" value="PbH1"/>
</dbReference>
<comment type="caution">
    <text evidence="6">The sequence shown here is derived from an EMBL/GenBank/DDBJ whole genome shotgun (WGS) entry which is preliminary data.</text>
</comment>
<protein>
    <submittedName>
        <fullName evidence="6">Endo-polygalacturonase</fullName>
        <ecNumber evidence="6">3.2.1.15</ecNumber>
    </submittedName>
</protein>
<dbReference type="RefSeq" id="WP_119358575.1">
    <property type="nucleotide sequence ID" value="NZ_BJXM01000010.1"/>
</dbReference>
<name>A0A399F6L3_9DEIN</name>
<keyword evidence="2 4" id="KW-0378">Hydrolase</keyword>
<feature type="chain" id="PRO_5030071823" evidence="5">
    <location>
        <begin position="28"/>
        <end position="415"/>
    </location>
</feature>
<dbReference type="AlphaFoldDB" id="A0A399F6L3"/>
<evidence type="ECO:0000313" key="6">
    <source>
        <dbReference type="EMBL" id="RIH90909.1"/>
    </source>
</evidence>
<dbReference type="Pfam" id="PF00295">
    <property type="entry name" value="Glyco_hydro_28"/>
    <property type="match status" value="1"/>
</dbReference>
<dbReference type="InterPro" id="IPR051801">
    <property type="entry name" value="GH28_Enzymes"/>
</dbReference>
<reference evidence="6 7" key="1">
    <citation type="submission" date="2018-08" db="EMBL/GenBank/DDBJ databases">
        <title>Meiothermus granaticius genome AF-68 sequencing project.</title>
        <authorList>
            <person name="Da Costa M.S."/>
            <person name="Albuquerque L."/>
            <person name="Raposo P."/>
            <person name="Froufe H.J.C."/>
            <person name="Barroso C.S."/>
            <person name="Egas C."/>
        </authorList>
    </citation>
    <scope>NUCLEOTIDE SEQUENCE [LARGE SCALE GENOMIC DNA]</scope>
    <source>
        <strain evidence="6 7">AF-68</strain>
    </source>
</reference>
<keyword evidence="3 4" id="KW-0326">Glycosidase</keyword>
<dbReference type="PROSITE" id="PS00502">
    <property type="entry name" value="POLYGALACTURONASE"/>
    <property type="match status" value="1"/>
</dbReference>
<dbReference type="InterPro" id="IPR012334">
    <property type="entry name" value="Pectin_lyas_fold"/>
</dbReference>
<evidence type="ECO:0000256" key="1">
    <source>
        <dbReference type="ARBA" id="ARBA00008834"/>
    </source>
</evidence>
<accession>A0A399F6L3</accession>
<sequence length="415" mass="44224">MLGVKPYATWVALVWVSLGLAAPVCTAQSFGALGVPHDDTAAIQAAIEACSQKGGGVVRLGAGTYLSGPLFLHSDITFELDRGATLLGTSDPSVYQRPNGTLWALINAEGAHNIAIIGAGTIDGQGQSWWAKVRAARQAGTVEPKRPRLIQLSHVQQVRVEGLTLSNSPSFHLVTAFAEDVEIRNITIRAPADSPNTDGIDPMSTHNVRISYCTIDTGDDNIAIKSGAIDPTHPAAGSSDITITDCTFLHGHGVSIGSETQGGVRDITVQNCSFEGTQNGLRIKTSRGQGGEVQEITFRNLYMQDVGTAFSFSAYYPRIPPTDTAQSISSTTPNLHNIYLSGLTIQNANRLGFIIGLPERPIREVWLEGLQASANSGLIVRNARVRVETSQLQVAKGEAFQIEAEGEVLNEGAQR</sequence>
<dbReference type="GO" id="GO:0004650">
    <property type="term" value="F:polygalacturonase activity"/>
    <property type="evidence" value="ECO:0007669"/>
    <property type="project" value="UniProtKB-EC"/>
</dbReference>
<dbReference type="OrthoDB" id="107371at2"/>
<dbReference type="SUPFAM" id="SSF51126">
    <property type="entry name" value="Pectin lyase-like"/>
    <property type="match status" value="1"/>
</dbReference>
<keyword evidence="5" id="KW-0732">Signal</keyword>
<dbReference type="PANTHER" id="PTHR31339:SF9">
    <property type="entry name" value="PLASMIN AND FIBRONECTIN-BINDING PROTEIN A"/>
    <property type="match status" value="1"/>
</dbReference>
<dbReference type="Proteomes" id="UP000266178">
    <property type="component" value="Unassembled WGS sequence"/>
</dbReference>
<comment type="similarity">
    <text evidence="1 4">Belongs to the glycosyl hydrolase 28 family.</text>
</comment>